<dbReference type="PANTHER" id="PTHR43165">
    <property type="entry name" value="METALLOPHOSPHOESTERASE"/>
    <property type="match status" value="1"/>
</dbReference>
<reference evidence="5 6" key="1">
    <citation type="submission" date="2019-02" db="EMBL/GenBank/DDBJ databases">
        <title>Deep-cultivation of Planctomycetes and their phenomic and genomic characterization uncovers novel biology.</title>
        <authorList>
            <person name="Wiegand S."/>
            <person name="Jogler M."/>
            <person name="Boedeker C."/>
            <person name="Pinto D."/>
            <person name="Vollmers J."/>
            <person name="Rivas-Marin E."/>
            <person name="Kohn T."/>
            <person name="Peeters S.H."/>
            <person name="Heuer A."/>
            <person name="Rast P."/>
            <person name="Oberbeckmann S."/>
            <person name="Bunk B."/>
            <person name="Jeske O."/>
            <person name="Meyerdierks A."/>
            <person name="Storesund J.E."/>
            <person name="Kallscheuer N."/>
            <person name="Luecker S."/>
            <person name="Lage O.M."/>
            <person name="Pohl T."/>
            <person name="Merkel B.J."/>
            <person name="Hornburger P."/>
            <person name="Mueller R.-W."/>
            <person name="Bruemmer F."/>
            <person name="Labrenz M."/>
            <person name="Spormann A.M."/>
            <person name="Op Den Camp H."/>
            <person name="Overmann J."/>
            <person name="Amann R."/>
            <person name="Jetten M.S.M."/>
            <person name="Mascher T."/>
            <person name="Medema M.H."/>
            <person name="Devos D.P."/>
            <person name="Kaster A.-K."/>
            <person name="Ovreas L."/>
            <person name="Rohde M."/>
            <person name="Galperin M.Y."/>
            <person name="Jogler C."/>
        </authorList>
    </citation>
    <scope>NUCLEOTIDE SEQUENCE [LARGE SCALE GENOMIC DNA]</scope>
    <source>
        <strain evidence="5 6">KOR42</strain>
    </source>
</reference>
<organism evidence="5 6">
    <name type="scientific">Thalassoglobus neptunius</name>
    <dbReference type="NCBI Taxonomy" id="1938619"/>
    <lineage>
        <taxon>Bacteria</taxon>
        <taxon>Pseudomonadati</taxon>
        <taxon>Planctomycetota</taxon>
        <taxon>Planctomycetia</taxon>
        <taxon>Planctomycetales</taxon>
        <taxon>Planctomycetaceae</taxon>
        <taxon>Thalassoglobus</taxon>
    </lineage>
</organism>
<feature type="domain" description="Calcineurin-like phosphoesterase" evidence="4">
    <location>
        <begin position="1"/>
        <end position="152"/>
    </location>
</feature>
<evidence type="ECO:0000259" key="4">
    <source>
        <dbReference type="Pfam" id="PF12850"/>
    </source>
</evidence>
<dbReference type="Gene3D" id="3.60.21.10">
    <property type="match status" value="1"/>
</dbReference>
<gene>
    <name evidence="5" type="ORF">KOR42_24650</name>
</gene>
<comment type="similarity">
    <text evidence="1 2">Belongs to the metallophosphoesterase superfamily. YfcE family.</text>
</comment>
<dbReference type="InterPro" id="IPR041802">
    <property type="entry name" value="MPP_YfcE"/>
</dbReference>
<evidence type="ECO:0000313" key="6">
    <source>
        <dbReference type="Proteomes" id="UP000317243"/>
    </source>
</evidence>
<dbReference type="EMBL" id="SIHI01000001">
    <property type="protein sequence ID" value="TWT59076.1"/>
    <property type="molecule type" value="Genomic_DNA"/>
</dbReference>
<name>A0A5C5X7Q0_9PLAN</name>
<sequence length="187" mass="20750">MRVGIFADTHDHLDNIRRVVALFNEMEVDCILFAGDLVSTFAVPPLRQLNAKVYACFGDNEGNRTGLMGGFKVIGELREAPALYTLEDGTRVLLAHMPSQLRGCEEDYDIAVHGHTHRPSIEKDLHGRLVINPGETSGWTFNNPTVALLDTSALTAEIIPLNTEEPIPSWEEERRSRAGSLNNERAD</sequence>
<dbReference type="PANTHER" id="PTHR43165:SF1">
    <property type="entry name" value="PHOSPHODIESTERASE MJ0936"/>
    <property type="match status" value="1"/>
</dbReference>
<dbReference type="EC" id="3.1.4.-" evidence="2"/>
<keyword evidence="2" id="KW-0479">Metal-binding</keyword>
<dbReference type="InterPro" id="IPR000979">
    <property type="entry name" value="Phosphodiesterase_MJ0936/Vps29"/>
</dbReference>
<proteinExistence type="inferred from homology"/>
<dbReference type="SUPFAM" id="SSF56300">
    <property type="entry name" value="Metallo-dependent phosphatases"/>
    <property type="match status" value="1"/>
</dbReference>
<dbReference type="InterPro" id="IPR029052">
    <property type="entry name" value="Metallo-depent_PP-like"/>
</dbReference>
<comment type="cofactor">
    <cofactor evidence="2">
        <name>a divalent metal cation</name>
        <dbReference type="ChEBI" id="CHEBI:60240"/>
    </cofactor>
</comment>
<dbReference type="NCBIfam" id="TIGR00040">
    <property type="entry name" value="yfcE"/>
    <property type="match status" value="1"/>
</dbReference>
<dbReference type="OrthoDB" id="9800565at2"/>
<dbReference type="RefSeq" id="WP_146509856.1">
    <property type="nucleotide sequence ID" value="NZ_SIHI01000001.1"/>
</dbReference>
<dbReference type="GO" id="GO:0046872">
    <property type="term" value="F:metal ion binding"/>
    <property type="evidence" value="ECO:0007669"/>
    <property type="project" value="UniProtKB-KW"/>
</dbReference>
<evidence type="ECO:0000256" key="1">
    <source>
        <dbReference type="ARBA" id="ARBA00008950"/>
    </source>
</evidence>
<dbReference type="InterPro" id="IPR024654">
    <property type="entry name" value="Calcineurin-like_PHP_lpxH"/>
</dbReference>
<feature type="region of interest" description="Disordered" evidence="3">
    <location>
        <begin position="165"/>
        <end position="187"/>
    </location>
</feature>
<dbReference type="Pfam" id="PF12850">
    <property type="entry name" value="Metallophos_2"/>
    <property type="match status" value="1"/>
</dbReference>
<protein>
    <recommendedName>
        <fullName evidence="2">Phosphoesterase</fullName>
        <ecNumber evidence="2">3.1.4.-</ecNumber>
    </recommendedName>
</protein>
<evidence type="ECO:0000256" key="2">
    <source>
        <dbReference type="RuleBase" id="RU362039"/>
    </source>
</evidence>
<comment type="caution">
    <text evidence="5">The sequence shown here is derived from an EMBL/GenBank/DDBJ whole genome shotgun (WGS) entry which is preliminary data.</text>
</comment>
<evidence type="ECO:0000313" key="5">
    <source>
        <dbReference type="EMBL" id="TWT59076.1"/>
    </source>
</evidence>
<dbReference type="AlphaFoldDB" id="A0A5C5X7Q0"/>
<accession>A0A5C5X7Q0</accession>
<dbReference type="Proteomes" id="UP000317243">
    <property type="component" value="Unassembled WGS sequence"/>
</dbReference>
<dbReference type="InterPro" id="IPR053193">
    <property type="entry name" value="MetalloPDE_YfcE-like"/>
</dbReference>
<keyword evidence="6" id="KW-1185">Reference proteome</keyword>
<dbReference type="GO" id="GO:0016787">
    <property type="term" value="F:hydrolase activity"/>
    <property type="evidence" value="ECO:0007669"/>
    <property type="project" value="UniProtKB-UniRule"/>
</dbReference>
<evidence type="ECO:0000256" key="3">
    <source>
        <dbReference type="SAM" id="MobiDB-lite"/>
    </source>
</evidence>
<dbReference type="CDD" id="cd00841">
    <property type="entry name" value="MPP_YfcE"/>
    <property type="match status" value="1"/>
</dbReference>